<dbReference type="Ensembl" id="ENSHBUT00000021814.1">
    <property type="protein sequence ID" value="ENSHBUP00000013951.1"/>
    <property type="gene ID" value="ENSHBUG00000015791.1"/>
</dbReference>
<dbReference type="GeneTree" id="ENSGT00940000181722"/>
<organism evidence="1 2">
    <name type="scientific">Haplochromis burtoni</name>
    <name type="common">Burton's mouthbrooder</name>
    <name type="synonym">Chromis burtoni</name>
    <dbReference type="NCBI Taxonomy" id="8153"/>
    <lineage>
        <taxon>Eukaryota</taxon>
        <taxon>Metazoa</taxon>
        <taxon>Chordata</taxon>
        <taxon>Craniata</taxon>
        <taxon>Vertebrata</taxon>
        <taxon>Euteleostomi</taxon>
        <taxon>Actinopterygii</taxon>
        <taxon>Neopterygii</taxon>
        <taxon>Teleostei</taxon>
        <taxon>Neoteleostei</taxon>
        <taxon>Acanthomorphata</taxon>
        <taxon>Ovalentaria</taxon>
        <taxon>Cichlomorphae</taxon>
        <taxon>Cichliformes</taxon>
        <taxon>Cichlidae</taxon>
        <taxon>African cichlids</taxon>
        <taxon>Pseudocrenilabrinae</taxon>
        <taxon>Haplochromini</taxon>
        <taxon>Haplochromis</taxon>
    </lineage>
</organism>
<evidence type="ECO:0008006" key="3">
    <source>
        <dbReference type="Google" id="ProtNLM"/>
    </source>
</evidence>
<evidence type="ECO:0000313" key="1">
    <source>
        <dbReference type="Ensembl" id="ENSHBUP00000013951.1"/>
    </source>
</evidence>
<keyword evidence="2" id="KW-1185">Reference proteome</keyword>
<reference evidence="1" key="1">
    <citation type="submission" date="2025-08" db="UniProtKB">
        <authorList>
            <consortium name="Ensembl"/>
        </authorList>
    </citation>
    <scope>IDENTIFICATION</scope>
</reference>
<dbReference type="AlphaFoldDB" id="A0A3Q3C517"/>
<reference evidence="1" key="2">
    <citation type="submission" date="2025-09" db="UniProtKB">
        <authorList>
            <consortium name="Ensembl"/>
        </authorList>
    </citation>
    <scope>IDENTIFICATION</scope>
</reference>
<dbReference type="Proteomes" id="UP000264840">
    <property type="component" value="Unplaced"/>
</dbReference>
<name>A0A3Q3C517_HAPBU</name>
<proteinExistence type="predicted"/>
<evidence type="ECO:0000313" key="2">
    <source>
        <dbReference type="Proteomes" id="UP000264840"/>
    </source>
</evidence>
<protein>
    <recommendedName>
        <fullName evidence="3">DDE-1 domain-containing protein</fullName>
    </recommendedName>
</protein>
<sequence length="67" mass="7729">MEIIYICVQIKFLPPNTTSLIQPMDQDLHLSFLSSYINNWKSDGLDLKQFAVTRSVIMFMINCSDSL</sequence>
<accession>A0A3Q3C517</accession>